<gene>
    <name evidence="1" type="ORF">MNBD_GAMMA08-2501</name>
</gene>
<sequence length="310" mass="35727">MPKVNKFEHYEQGELIVSLGADIVLYIDPPFTEIRQSILDSADIFFNICNKNQLHWYSTRTMSHYKPTTTRTFGMLTTWLKPGGKPRDTFSLDLKSGDRERSNPEYRYKISGHERNTMYFKGKSNHIRALFPSALLAQKPNEFLQIIIDLCNQVPFLSGHAGFVFERSPYQEARSYQIAYALGMRYVGVDIADIHNAPRAVKRDGVKGVNWLTILSYPFLEELGGRPAIDHLTSKNIDVIDTKYGVILKAGDKPQIGDVNRGKLPEEYRLVYNVIKPLQERAVERCTPFGLATPDKYERTQNWYRRFAHE</sequence>
<dbReference type="EMBL" id="UOFH01000076">
    <property type="protein sequence ID" value="VAW59409.1"/>
    <property type="molecule type" value="Genomic_DNA"/>
</dbReference>
<name>A0A3B0XCT7_9ZZZZ</name>
<proteinExistence type="predicted"/>
<protein>
    <recommendedName>
        <fullName evidence="2">DUF3396 domain-containing protein</fullName>
    </recommendedName>
</protein>
<evidence type="ECO:0008006" key="2">
    <source>
        <dbReference type="Google" id="ProtNLM"/>
    </source>
</evidence>
<dbReference type="InterPro" id="IPR021815">
    <property type="entry name" value="TsiV"/>
</dbReference>
<accession>A0A3B0XCT7</accession>
<organism evidence="1">
    <name type="scientific">hydrothermal vent metagenome</name>
    <dbReference type="NCBI Taxonomy" id="652676"/>
    <lineage>
        <taxon>unclassified sequences</taxon>
        <taxon>metagenomes</taxon>
        <taxon>ecological metagenomes</taxon>
    </lineage>
</organism>
<dbReference type="Pfam" id="PF11876">
    <property type="entry name" value="TsiV"/>
    <property type="match status" value="1"/>
</dbReference>
<dbReference type="AlphaFoldDB" id="A0A3B0XCT7"/>
<evidence type="ECO:0000313" key="1">
    <source>
        <dbReference type="EMBL" id="VAW59409.1"/>
    </source>
</evidence>
<reference evidence="1" key="1">
    <citation type="submission" date="2018-06" db="EMBL/GenBank/DDBJ databases">
        <authorList>
            <person name="Zhirakovskaya E."/>
        </authorList>
    </citation>
    <scope>NUCLEOTIDE SEQUENCE</scope>
</reference>